<dbReference type="OrthoDB" id="9832448at2"/>
<evidence type="ECO:0000313" key="1">
    <source>
        <dbReference type="EMBL" id="RYC05757.1"/>
    </source>
</evidence>
<name>A0A4V1RNG3_9ACTN</name>
<sequence length="170" mass="19002">MDDESQQRLLSRLLAAPKVDSEERAVIAEMADRGLFDEPDFVERCVRTGQPAYVIWRAVKDWVRDAPDAIREWASTLAPRGIAAQGYDETDPPLNAERLQVVLDLAQPKGWVVALWRDIYADHGQADEVAMSLGYLTGQHLCWSCGDRGGTERADGFWCAACMSTTNKEM</sequence>
<protein>
    <submittedName>
        <fullName evidence="1">Uncharacterized protein</fullName>
    </submittedName>
</protein>
<proteinExistence type="predicted"/>
<gene>
    <name evidence="1" type="ORF">EUA94_17815</name>
</gene>
<dbReference type="Proteomes" id="UP000291101">
    <property type="component" value="Unassembled WGS sequence"/>
</dbReference>
<evidence type="ECO:0000313" key="2">
    <source>
        <dbReference type="Proteomes" id="UP000291101"/>
    </source>
</evidence>
<comment type="caution">
    <text evidence="1">The sequence shown here is derived from an EMBL/GenBank/DDBJ whole genome shotgun (WGS) entry which is preliminary data.</text>
</comment>
<dbReference type="AlphaFoldDB" id="A0A4V1RNG3"/>
<keyword evidence="2" id="KW-1185">Reference proteome</keyword>
<reference evidence="1 2" key="1">
    <citation type="submission" date="2019-01" db="EMBL/GenBank/DDBJ databases">
        <title>Novel species of Nocardioides.</title>
        <authorList>
            <person name="Liu Q."/>
            <person name="X Y.-H."/>
        </authorList>
    </citation>
    <scope>NUCLEOTIDE SEQUENCE [LARGE SCALE GENOMIC DNA]</scope>
    <source>
        <strain evidence="1 2">HLT2-9</strain>
    </source>
</reference>
<dbReference type="EMBL" id="SDWV01000021">
    <property type="protein sequence ID" value="RYC05757.1"/>
    <property type="molecule type" value="Genomic_DNA"/>
</dbReference>
<accession>A0A4V1RNG3</accession>
<dbReference type="RefSeq" id="WP_129428248.1">
    <property type="nucleotide sequence ID" value="NZ_SDWV01000021.1"/>
</dbReference>
<organism evidence="1 2">
    <name type="scientific">Nocardioides zhouii</name>
    <dbReference type="NCBI Taxonomy" id="1168729"/>
    <lineage>
        <taxon>Bacteria</taxon>
        <taxon>Bacillati</taxon>
        <taxon>Actinomycetota</taxon>
        <taxon>Actinomycetes</taxon>
        <taxon>Propionibacteriales</taxon>
        <taxon>Nocardioidaceae</taxon>
        <taxon>Nocardioides</taxon>
    </lineage>
</organism>